<comment type="subcellular location">
    <subcellularLocation>
        <location evidence="1">Membrane</location>
        <topology evidence="1">Multi-pass membrane protein</topology>
    </subcellularLocation>
</comment>
<evidence type="ECO:0000313" key="16">
    <source>
        <dbReference type="Proteomes" id="UP000838412"/>
    </source>
</evidence>
<dbReference type="GO" id="GO:0015280">
    <property type="term" value="F:ligand-gated sodium channel activity"/>
    <property type="evidence" value="ECO:0007669"/>
    <property type="project" value="TreeGrafter"/>
</dbReference>
<keyword evidence="2 12" id="KW-0813">Transport</keyword>
<evidence type="ECO:0000256" key="1">
    <source>
        <dbReference type="ARBA" id="ARBA00004141"/>
    </source>
</evidence>
<evidence type="ECO:0000256" key="4">
    <source>
        <dbReference type="ARBA" id="ARBA00022692"/>
    </source>
</evidence>
<feature type="transmembrane region" description="Helical" evidence="14">
    <location>
        <begin position="671"/>
        <end position="693"/>
    </location>
</feature>
<evidence type="ECO:0000256" key="14">
    <source>
        <dbReference type="SAM" id="Phobius"/>
    </source>
</evidence>
<keyword evidence="6" id="KW-0915">Sodium</keyword>
<dbReference type="AlphaFoldDB" id="A0A8J9YU65"/>
<evidence type="ECO:0000256" key="9">
    <source>
        <dbReference type="ARBA" id="ARBA00023180"/>
    </source>
</evidence>
<dbReference type="EMBL" id="OV696697">
    <property type="protein sequence ID" value="CAH1241743.1"/>
    <property type="molecule type" value="Genomic_DNA"/>
</dbReference>
<dbReference type="FunFam" id="1.10.287.770:FF:000001">
    <property type="entry name" value="Acid-sensing ion channel subunit 1"/>
    <property type="match status" value="1"/>
</dbReference>
<reference evidence="15" key="1">
    <citation type="submission" date="2022-01" db="EMBL/GenBank/DDBJ databases">
        <authorList>
            <person name="Braso-Vives M."/>
        </authorList>
    </citation>
    <scope>NUCLEOTIDE SEQUENCE</scope>
</reference>
<dbReference type="Pfam" id="PF00858">
    <property type="entry name" value="ASC"/>
    <property type="match status" value="1"/>
</dbReference>
<feature type="transmembrane region" description="Helical" evidence="14">
    <location>
        <begin position="588"/>
        <end position="617"/>
    </location>
</feature>
<dbReference type="InterPro" id="IPR001873">
    <property type="entry name" value="ENaC"/>
</dbReference>
<feature type="transmembrane region" description="Helical" evidence="14">
    <location>
        <begin position="457"/>
        <end position="479"/>
    </location>
</feature>
<keyword evidence="3 12" id="KW-0894">Sodium channel</keyword>
<accession>A0A8J9YU65</accession>
<keyword evidence="11 12" id="KW-0407">Ion channel</keyword>
<keyword evidence="9" id="KW-0325">Glycoprotein</keyword>
<dbReference type="Pfam" id="PF04103">
    <property type="entry name" value="CD20"/>
    <property type="match status" value="1"/>
</dbReference>
<keyword evidence="4 12" id="KW-0812">Transmembrane</keyword>
<gene>
    <name evidence="15" type="primary">ASIC5</name>
    <name evidence="15" type="ORF">BLAG_LOCUS5233</name>
</gene>
<feature type="region of interest" description="Disordered" evidence="13">
    <location>
        <begin position="763"/>
        <end position="782"/>
    </location>
</feature>
<protein>
    <submittedName>
        <fullName evidence="15">ASIC5 protein</fullName>
    </submittedName>
</protein>
<feature type="transmembrane region" description="Helical" evidence="14">
    <location>
        <begin position="562"/>
        <end position="581"/>
    </location>
</feature>
<organism evidence="15 16">
    <name type="scientific">Branchiostoma lanceolatum</name>
    <name type="common">Common lancelet</name>
    <name type="synonym">Amphioxus lanceolatum</name>
    <dbReference type="NCBI Taxonomy" id="7740"/>
    <lineage>
        <taxon>Eukaryota</taxon>
        <taxon>Metazoa</taxon>
        <taxon>Chordata</taxon>
        <taxon>Cephalochordata</taxon>
        <taxon>Leptocardii</taxon>
        <taxon>Amphioxiformes</taxon>
        <taxon>Branchiostomatidae</taxon>
        <taxon>Branchiostoma</taxon>
    </lineage>
</organism>
<dbReference type="PANTHER" id="PTHR11690">
    <property type="entry name" value="AMILORIDE-SENSITIVE SODIUM CHANNEL-RELATED"/>
    <property type="match status" value="1"/>
</dbReference>
<dbReference type="Proteomes" id="UP000838412">
    <property type="component" value="Chromosome 12"/>
</dbReference>
<keyword evidence="16" id="KW-1185">Reference proteome</keyword>
<keyword evidence="10 12" id="KW-0739">Sodium transport</keyword>
<evidence type="ECO:0000256" key="3">
    <source>
        <dbReference type="ARBA" id="ARBA00022461"/>
    </source>
</evidence>
<evidence type="ECO:0000256" key="8">
    <source>
        <dbReference type="ARBA" id="ARBA00023136"/>
    </source>
</evidence>
<evidence type="ECO:0000256" key="12">
    <source>
        <dbReference type="RuleBase" id="RU000679"/>
    </source>
</evidence>
<evidence type="ECO:0000256" key="7">
    <source>
        <dbReference type="ARBA" id="ARBA00023065"/>
    </source>
</evidence>
<evidence type="ECO:0000313" key="15">
    <source>
        <dbReference type="EMBL" id="CAH1241743.1"/>
    </source>
</evidence>
<feature type="transmembrane region" description="Helical" evidence="14">
    <location>
        <begin position="530"/>
        <end position="550"/>
    </location>
</feature>
<dbReference type="Gene3D" id="1.10.287.770">
    <property type="entry name" value="YojJ-like"/>
    <property type="match status" value="1"/>
</dbReference>
<keyword evidence="7 12" id="KW-0406">Ion transport</keyword>
<dbReference type="PANTHER" id="PTHR11690:SF286">
    <property type="entry name" value="ACID-SENSING ION CHANNEL 5"/>
    <property type="match status" value="1"/>
</dbReference>
<dbReference type="Gene3D" id="2.60.470.10">
    <property type="entry name" value="Acid-sensing ion channels like domains"/>
    <property type="match status" value="1"/>
</dbReference>
<dbReference type="OrthoDB" id="6502088at2759"/>
<sequence>MLGKHHVGYRVSLFQYANRLLISKGRGIFPARCQRVIMPAEETKEPVDLEEDFASSTSLHGFNRAMVAPNRFLRYLWILAILASNSAFAYMFITMLQDYFKYHTITDMTLEFADEITFPAVSICNYNRVDLDKATIAEMKYLSPMLYGNSMDETELRAWLDLPAVNSTGNSTNTPTTPSTDFNVADIIRRRGFDMNYPRMVWCAFKGQLCNSMNFTHSFSVFGNCYTFNGDRSSPFKQTAEGYGFPSGNGLHVILDLMDHYSTESSLVGGHGEIGIRVLLHDQTEPPVMDSQAVALAPGNHAFMAVKQTQYLNHEPPWGRCADLQLTHYDTYSLPACQLECRSSHVEQACQCTPYFLPGTSPPCDPQTIFQCVNQVLNRLVAGELRCDCPIPCTMTKYGAAVTYAGYPNRLTKKSYNSAFNLTPDYIKENGVILDIYYDALNYQKISQLKAVDSGQLASNMGGMMGLFIGASVMTILEVAEYLGLKLGRFCSSKQRPPAINACNLFLCLFIAQQMAAYEPKAVRGLGWTLVALGSLSVLLGVAADISFGARGLGTLGHYVSAPVWSGLLVLTTGILGIYSAKKPTNKCLIVAFMVVGIFVILACICCIAIAALGIVLNHYVHNCRQYDWTAYYAAQERHEENPSEYEDPSVWHFQTYDCRPAAIGLHAVNIFLAVVELILGFVVSILSCCGLCTMRRGAEQTVIYAAGPVPDGAQGNVVIMQGTPGVQGNQPQMFVAQNPGVAGAPVQMYYAAQAPPVYQVDPSVAPGAHEEKKGPIPADSV</sequence>
<evidence type="ECO:0000256" key="13">
    <source>
        <dbReference type="SAM" id="MobiDB-lite"/>
    </source>
</evidence>
<feature type="transmembrane region" description="Helical" evidence="14">
    <location>
        <begin position="72"/>
        <end position="93"/>
    </location>
</feature>
<dbReference type="PRINTS" id="PR01078">
    <property type="entry name" value="AMINACHANNEL"/>
</dbReference>
<evidence type="ECO:0000256" key="6">
    <source>
        <dbReference type="ARBA" id="ARBA00023053"/>
    </source>
</evidence>
<dbReference type="GO" id="GO:0005886">
    <property type="term" value="C:plasma membrane"/>
    <property type="evidence" value="ECO:0007669"/>
    <property type="project" value="TreeGrafter"/>
</dbReference>
<keyword evidence="5 14" id="KW-1133">Transmembrane helix</keyword>
<comment type="similarity">
    <text evidence="12">Belongs to the amiloride-sensitive sodium channel (TC 1.A.6) family.</text>
</comment>
<proteinExistence type="inferred from homology"/>
<evidence type="ECO:0000256" key="5">
    <source>
        <dbReference type="ARBA" id="ARBA00022989"/>
    </source>
</evidence>
<evidence type="ECO:0000256" key="11">
    <source>
        <dbReference type="ARBA" id="ARBA00023303"/>
    </source>
</evidence>
<name>A0A8J9YU65_BRALA</name>
<keyword evidence="8 14" id="KW-0472">Membrane</keyword>
<dbReference type="InterPro" id="IPR007237">
    <property type="entry name" value="CD20-like"/>
</dbReference>
<evidence type="ECO:0000256" key="10">
    <source>
        <dbReference type="ARBA" id="ARBA00023201"/>
    </source>
</evidence>
<evidence type="ECO:0000256" key="2">
    <source>
        <dbReference type="ARBA" id="ARBA00022448"/>
    </source>
</evidence>